<dbReference type="Proteomes" id="UP000190027">
    <property type="component" value="Unassembled WGS sequence"/>
</dbReference>
<proteinExistence type="inferred from homology"/>
<dbReference type="Gene3D" id="3.30.1370.100">
    <property type="entry name" value="MutL, C-terminal domain, regulatory subdomain"/>
    <property type="match status" value="1"/>
</dbReference>
<comment type="similarity">
    <text evidence="1 5">Belongs to the DNA mismatch repair MutL/HexB family.</text>
</comment>
<reference evidence="9 10" key="1">
    <citation type="submission" date="2017-02" db="EMBL/GenBank/DDBJ databases">
        <authorList>
            <person name="Peterson S.W."/>
        </authorList>
    </citation>
    <scope>NUCLEOTIDE SEQUENCE [LARGE SCALE GENOMIC DNA]</scope>
    <source>
        <strain evidence="9 10">DSM 16080</strain>
    </source>
</reference>
<dbReference type="InterPro" id="IPR038973">
    <property type="entry name" value="MutL/Mlh/Pms-like"/>
</dbReference>
<keyword evidence="10" id="KW-1185">Reference proteome</keyword>
<dbReference type="InterPro" id="IPR014790">
    <property type="entry name" value="MutL_C"/>
</dbReference>
<dbReference type="Pfam" id="PF13589">
    <property type="entry name" value="HATPase_c_3"/>
    <property type="match status" value="1"/>
</dbReference>
<dbReference type="SUPFAM" id="SSF118116">
    <property type="entry name" value="DNA mismatch repair protein MutL"/>
    <property type="match status" value="1"/>
</dbReference>
<evidence type="ECO:0000256" key="3">
    <source>
        <dbReference type="ARBA" id="ARBA00022763"/>
    </source>
</evidence>
<dbReference type="Pfam" id="PF01119">
    <property type="entry name" value="DNA_mis_repair"/>
    <property type="match status" value="1"/>
</dbReference>
<dbReference type="PANTHER" id="PTHR10073:SF12">
    <property type="entry name" value="DNA MISMATCH REPAIR PROTEIN MLH1"/>
    <property type="match status" value="1"/>
</dbReference>
<comment type="function">
    <text evidence="5">This protein is involved in the repair of mismatches in DNA. It is required for dam-dependent methyl-directed DNA mismatch repair. May act as a 'molecular matchmaker', a protein that promotes the formation of a stable complex between two or more DNA-binding proteins in an ATP-dependent manner without itself being part of a final effector complex.</text>
</comment>
<feature type="compositionally biased region" description="Basic and acidic residues" evidence="6">
    <location>
        <begin position="368"/>
        <end position="384"/>
    </location>
</feature>
<dbReference type="Gene3D" id="3.30.565.10">
    <property type="entry name" value="Histidine kinase-like ATPase, C-terminal domain"/>
    <property type="match status" value="1"/>
</dbReference>
<evidence type="ECO:0000256" key="2">
    <source>
        <dbReference type="ARBA" id="ARBA00021975"/>
    </source>
</evidence>
<dbReference type="SUPFAM" id="SSF55874">
    <property type="entry name" value="ATPase domain of HSP90 chaperone/DNA topoisomerase II/histidine kinase"/>
    <property type="match status" value="1"/>
</dbReference>
<evidence type="ECO:0000256" key="5">
    <source>
        <dbReference type="HAMAP-Rule" id="MF_00149"/>
    </source>
</evidence>
<dbReference type="Gene3D" id="3.30.1540.20">
    <property type="entry name" value="MutL, C-terminal domain, dimerisation subdomain"/>
    <property type="match status" value="1"/>
</dbReference>
<dbReference type="CDD" id="cd00782">
    <property type="entry name" value="MutL_Trans"/>
    <property type="match status" value="1"/>
</dbReference>
<dbReference type="InterPro" id="IPR042120">
    <property type="entry name" value="MutL_C_dimsub"/>
</dbReference>
<sequence>MPERRPIRVLPPALMHQIAAGEVVERPASVVKELVENSLDAGATHIAIHIDGGGVRRIAVRDNGHGIVPEELELAVTRHATSKIAVLNDLEKVNSFGFRGEALPSIASVSLFRMASRAQDQDMGWKVHVDHGEMCESGPDPLDRGTMVEVRDLFSNVPARRKFLKTEPTENKRCQDAILRMALARTDVRFTLTVNGRETMNLPENQSLRDRLAAFWPPAIMDGVAEVDAERHGIRVHGLVGAPRTAQGRGDRILLWVRNRPVQDKLLLTALRQAYSGRLLSKEYPQAALFVELPPEMVDVNVHPAKLEVRFSDESSVFSAVRSAVLSALDRGGVLAHPRRATPDPAHQTMPDPASETRFREPPAPSFGRDRSKFPSYAEYRRGPGELPLTPPDPASLSRQSEHDRVSPPDGEPLPASPVPAFASPEIQQPRQAPEVGGYRYLGQVSDTYLVLSRGADLFLVDQHAAHERVLLHNMRRQRTRGDSQPLALPLELPLHPSEAQELDRLWNDLRAAGFRLSHARPDLLHVEGIPPTLDSAKAKEYLRSALDSGASGLEELWTMLSCKSAIKAGQPLATDEALALLESWLVCPEREYCPHGRPTVLRWTPQELEKLFKRK</sequence>
<feature type="domain" description="DNA mismatch repair protein S5" evidence="8">
    <location>
        <begin position="212"/>
        <end position="330"/>
    </location>
</feature>
<evidence type="ECO:0000259" key="8">
    <source>
        <dbReference type="SMART" id="SM01340"/>
    </source>
</evidence>
<dbReference type="GO" id="GO:0016887">
    <property type="term" value="F:ATP hydrolysis activity"/>
    <property type="evidence" value="ECO:0007669"/>
    <property type="project" value="InterPro"/>
</dbReference>
<protein>
    <recommendedName>
        <fullName evidence="2 5">DNA mismatch repair protein MutL</fullName>
    </recommendedName>
</protein>
<dbReference type="SUPFAM" id="SSF54211">
    <property type="entry name" value="Ribosomal protein S5 domain 2-like"/>
    <property type="match status" value="1"/>
</dbReference>
<dbReference type="GO" id="GO:0030983">
    <property type="term" value="F:mismatched DNA binding"/>
    <property type="evidence" value="ECO:0007669"/>
    <property type="project" value="InterPro"/>
</dbReference>
<dbReference type="InterPro" id="IPR014721">
    <property type="entry name" value="Ribsml_uS5_D2-typ_fold_subgr"/>
</dbReference>
<dbReference type="Gene3D" id="3.30.230.10">
    <property type="match status" value="1"/>
</dbReference>
<dbReference type="SMART" id="SM01340">
    <property type="entry name" value="DNA_mis_repair"/>
    <property type="match status" value="1"/>
</dbReference>
<evidence type="ECO:0000313" key="10">
    <source>
        <dbReference type="Proteomes" id="UP000190027"/>
    </source>
</evidence>
<name>A0A1T4X2Z0_9BACT</name>
<dbReference type="NCBIfam" id="TIGR00585">
    <property type="entry name" value="mutl"/>
    <property type="match status" value="1"/>
</dbReference>
<dbReference type="Pfam" id="PF08676">
    <property type="entry name" value="MutL_C"/>
    <property type="match status" value="1"/>
</dbReference>
<evidence type="ECO:0000256" key="4">
    <source>
        <dbReference type="ARBA" id="ARBA00023204"/>
    </source>
</evidence>
<dbReference type="HAMAP" id="MF_00149">
    <property type="entry name" value="DNA_mis_repair"/>
    <property type="match status" value="1"/>
</dbReference>
<dbReference type="OrthoDB" id="9763467at2"/>
<evidence type="ECO:0000259" key="7">
    <source>
        <dbReference type="SMART" id="SM00853"/>
    </source>
</evidence>
<feature type="domain" description="MutL C-terminal dimerisation" evidence="7">
    <location>
        <begin position="441"/>
        <end position="573"/>
    </location>
</feature>
<organism evidence="9 10">
    <name type="scientific">Paucidesulfovibrio gracilis DSM 16080</name>
    <dbReference type="NCBI Taxonomy" id="1121449"/>
    <lineage>
        <taxon>Bacteria</taxon>
        <taxon>Pseudomonadati</taxon>
        <taxon>Thermodesulfobacteriota</taxon>
        <taxon>Desulfovibrionia</taxon>
        <taxon>Desulfovibrionales</taxon>
        <taxon>Desulfovibrionaceae</taxon>
        <taxon>Paucidesulfovibrio</taxon>
    </lineage>
</organism>
<dbReference type="InterPro" id="IPR020568">
    <property type="entry name" value="Ribosomal_Su5_D2-typ_SF"/>
</dbReference>
<dbReference type="STRING" id="1121449.SAMN02745704_01662"/>
<accession>A0A1T4X2Z0</accession>
<keyword evidence="4 5" id="KW-0234">DNA repair</keyword>
<evidence type="ECO:0000256" key="1">
    <source>
        <dbReference type="ARBA" id="ARBA00006082"/>
    </source>
</evidence>
<dbReference type="PANTHER" id="PTHR10073">
    <property type="entry name" value="DNA MISMATCH REPAIR PROTEIN MLH, PMS, MUTL"/>
    <property type="match status" value="1"/>
</dbReference>
<dbReference type="GO" id="GO:0032300">
    <property type="term" value="C:mismatch repair complex"/>
    <property type="evidence" value="ECO:0007669"/>
    <property type="project" value="InterPro"/>
</dbReference>
<dbReference type="InterPro" id="IPR013507">
    <property type="entry name" value="DNA_mismatch_S5_2-like"/>
</dbReference>
<dbReference type="GO" id="GO:0006298">
    <property type="term" value="P:mismatch repair"/>
    <property type="evidence" value="ECO:0007669"/>
    <property type="project" value="UniProtKB-UniRule"/>
</dbReference>
<dbReference type="RefSeq" id="WP_078717227.1">
    <property type="nucleotide sequence ID" value="NZ_FUYC01000006.1"/>
</dbReference>
<dbReference type="SMART" id="SM00853">
    <property type="entry name" value="MutL_C"/>
    <property type="match status" value="1"/>
</dbReference>
<dbReference type="InterPro" id="IPR042121">
    <property type="entry name" value="MutL_C_regsub"/>
</dbReference>
<keyword evidence="3 5" id="KW-0227">DNA damage</keyword>
<dbReference type="InterPro" id="IPR036890">
    <property type="entry name" value="HATPase_C_sf"/>
</dbReference>
<dbReference type="InterPro" id="IPR020667">
    <property type="entry name" value="DNA_mismatch_repair_MutL"/>
</dbReference>
<evidence type="ECO:0000256" key="6">
    <source>
        <dbReference type="SAM" id="MobiDB-lite"/>
    </source>
</evidence>
<dbReference type="CDD" id="cd16926">
    <property type="entry name" value="HATPase_MutL-MLH-PMS-like"/>
    <property type="match status" value="1"/>
</dbReference>
<evidence type="ECO:0000313" key="9">
    <source>
        <dbReference type="EMBL" id="SKA83538.1"/>
    </source>
</evidence>
<feature type="region of interest" description="Disordered" evidence="6">
    <location>
        <begin position="336"/>
        <end position="432"/>
    </location>
</feature>
<dbReference type="FunFam" id="3.30.565.10:FF:000003">
    <property type="entry name" value="DNA mismatch repair endonuclease MutL"/>
    <property type="match status" value="1"/>
</dbReference>
<dbReference type="InterPro" id="IPR002099">
    <property type="entry name" value="MutL/Mlh/PMS"/>
</dbReference>
<dbReference type="EMBL" id="FUYC01000006">
    <property type="protein sequence ID" value="SKA83538.1"/>
    <property type="molecule type" value="Genomic_DNA"/>
</dbReference>
<gene>
    <name evidence="5" type="primary">mutL</name>
    <name evidence="9" type="ORF">SAMN02745704_01662</name>
</gene>
<dbReference type="AlphaFoldDB" id="A0A1T4X2Z0"/>
<dbReference type="InterPro" id="IPR014762">
    <property type="entry name" value="DNA_mismatch_repair_CS"/>
</dbReference>
<dbReference type="GO" id="GO:0140664">
    <property type="term" value="F:ATP-dependent DNA damage sensor activity"/>
    <property type="evidence" value="ECO:0007669"/>
    <property type="project" value="InterPro"/>
</dbReference>
<dbReference type="PROSITE" id="PS00058">
    <property type="entry name" value="DNA_MISMATCH_REPAIR_1"/>
    <property type="match status" value="1"/>
</dbReference>
<dbReference type="InterPro" id="IPR037198">
    <property type="entry name" value="MutL_C_sf"/>
</dbReference>
<dbReference type="GO" id="GO:0005524">
    <property type="term" value="F:ATP binding"/>
    <property type="evidence" value="ECO:0007669"/>
    <property type="project" value="InterPro"/>
</dbReference>